<organism evidence="7 8">
    <name type="scientific">Pseudonocardia kongjuensis</name>
    <dbReference type="NCBI Taxonomy" id="102227"/>
    <lineage>
        <taxon>Bacteria</taxon>
        <taxon>Bacillati</taxon>
        <taxon>Actinomycetota</taxon>
        <taxon>Actinomycetes</taxon>
        <taxon>Pseudonocardiales</taxon>
        <taxon>Pseudonocardiaceae</taxon>
        <taxon>Pseudonocardia</taxon>
    </lineage>
</organism>
<evidence type="ECO:0000259" key="6">
    <source>
        <dbReference type="PROSITE" id="PS51755"/>
    </source>
</evidence>
<dbReference type="PROSITE" id="PS51755">
    <property type="entry name" value="OMPR_PHOB"/>
    <property type="match status" value="1"/>
</dbReference>
<feature type="modified residue" description="4-aspartylphosphate" evidence="2">
    <location>
        <position position="126"/>
    </location>
</feature>
<dbReference type="InterPro" id="IPR011006">
    <property type="entry name" value="CheY-like_superfamily"/>
</dbReference>
<gene>
    <name evidence="7" type="ORF">GCM10009613_30510</name>
</gene>
<dbReference type="PANTHER" id="PTHR48111:SF36">
    <property type="entry name" value="TRANSCRIPTIONAL REGULATORY PROTEIN CUTR"/>
    <property type="match status" value="1"/>
</dbReference>
<keyword evidence="2" id="KW-0597">Phosphoprotein</keyword>
<protein>
    <recommendedName>
        <fullName evidence="9">Two-component system response regulator QseB</fullName>
    </recommendedName>
</protein>
<accession>A0ABN1XU02</accession>
<evidence type="ECO:0000256" key="1">
    <source>
        <dbReference type="ARBA" id="ARBA00023125"/>
    </source>
</evidence>
<evidence type="ECO:0000313" key="8">
    <source>
        <dbReference type="Proteomes" id="UP001501414"/>
    </source>
</evidence>
<dbReference type="SMART" id="SM00862">
    <property type="entry name" value="Trans_reg_C"/>
    <property type="match status" value="1"/>
</dbReference>
<dbReference type="InterPro" id="IPR001867">
    <property type="entry name" value="OmpR/PhoB-type_DNA-bd"/>
</dbReference>
<feature type="DNA-binding region" description="OmpR/PhoB-type" evidence="3">
    <location>
        <begin position="200"/>
        <end position="292"/>
    </location>
</feature>
<evidence type="ECO:0000256" key="2">
    <source>
        <dbReference type="PROSITE-ProRule" id="PRU00169"/>
    </source>
</evidence>
<dbReference type="SUPFAM" id="SSF52172">
    <property type="entry name" value="CheY-like"/>
    <property type="match status" value="1"/>
</dbReference>
<dbReference type="EMBL" id="BAAAJK010000011">
    <property type="protein sequence ID" value="GAA1390242.1"/>
    <property type="molecule type" value="Genomic_DNA"/>
</dbReference>
<dbReference type="CDD" id="cd00383">
    <property type="entry name" value="trans_reg_C"/>
    <property type="match status" value="1"/>
</dbReference>
<evidence type="ECO:0000259" key="5">
    <source>
        <dbReference type="PROSITE" id="PS50110"/>
    </source>
</evidence>
<feature type="domain" description="OmpR/PhoB-type" evidence="6">
    <location>
        <begin position="200"/>
        <end position="292"/>
    </location>
</feature>
<dbReference type="Gene3D" id="1.10.10.10">
    <property type="entry name" value="Winged helix-like DNA-binding domain superfamily/Winged helix DNA-binding domain"/>
    <property type="match status" value="1"/>
</dbReference>
<feature type="domain" description="Response regulatory" evidence="5">
    <location>
        <begin position="73"/>
        <end position="191"/>
    </location>
</feature>
<evidence type="ECO:0000313" key="7">
    <source>
        <dbReference type="EMBL" id="GAA1390242.1"/>
    </source>
</evidence>
<keyword evidence="8" id="KW-1185">Reference proteome</keyword>
<reference evidence="7 8" key="1">
    <citation type="journal article" date="2019" name="Int. J. Syst. Evol. Microbiol.">
        <title>The Global Catalogue of Microorganisms (GCM) 10K type strain sequencing project: providing services to taxonomists for standard genome sequencing and annotation.</title>
        <authorList>
            <consortium name="The Broad Institute Genomics Platform"/>
            <consortium name="The Broad Institute Genome Sequencing Center for Infectious Disease"/>
            <person name="Wu L."/>
            <person name="Ma J."/>
        </authorList>
    </citation>
    <scope>NUCLEOTIDE SEQUENCE [LARGE SCALE GENOMIC DNA]</scope>
    <source>
        <strain evidence="7 8">JCM 11896</strain>
    </source>
</reference>
<sequence>MTGYRSREGDTDVLPAFPNPTVRAVKDHAPRVVPGPAPGAPAGPASGAVSGAVSGADPRPYIPAPRAPSLPLTVLLAVPPSAGSASLGRGLRQDLGAEGLDLAVAADGIELLDAVRAGTADLVVLDLELPGPDPTVLLGAVQAESPPTPVIAVVPRERRAGVLGLLRGDRDDFLVRPFVPDELAARIRLRLRAAVGLPAPTVIGQGGVSVDVDSGQVFADGRRVALSPTEYALLLALAERAGEVVTHDELARRAWSEPVSANLVQVYISYLRRKIGPERIRTVRGTGYQLEG</sequence>
<dbReference type="PANTHER" id="PTHR48111">
    <property type="entry name" value="REGULATOR OF RPOS"/>
    <property type="match status" value="1"/>
</dbReference>
<name>A0ABN1XU02_9PSEU</name>
<dbReference type="SUPFAM" id="SSF46894">
    <property type="entry name" value="C-terminal effector domain of the bipartite response regulators"/>
    <property type="match status" value="1"/>
</dbReference>
<dbReference type="Proteomes" id="UP001501414">
    <property type="component" value="Unassembled WGS sequence"/>
</dbReference>
<dbReference type="InterPro" id="IPR039420">
    <property type="entry name" value="WalR-like"/>
</dbReference>
<dbReference type="InterPro" id="IPR016032">
    <property type="entry name" value="Sig_transdc_resp-reg_C-effctor"/>
</dbReference>
<evidence type="ECO:0000256" key="4">
    <source>
        <dbReference type="SAM" id="MobiDB-lite"/>
    </source>
</evidence>
<evidence type="ECO:0000256" key="3">
    <source>
        <dbReference type="PROSITE-ProRule" id="PRU01091"/>
    </source>
</evidence>
<comment type="caution">
    <text evidence="7">The sequence shown here is derived from an EMBL/GenBank/DDBJ whole genome shotgun (WGS) entry which is preliminary data.</text>
</comment>
<feature type="region of interest" description="Disordered" evidence="4">
    <location>
        <begin position="1"/>
        <end position="52"/>
    </location>
</feature>
<dbReference type="Gene3D" id="3.40.50.2300">
    <property type="match status" value="1"/>
</dbReference>
<evidence type="ECO:0008006" key="9">
    <source>
        <dbReference type="Google" id="ProtNLM"/>
    </source>
</evidence>
<dbReference type="Pfam" id="PF00072">
    <property type="entry name" value="Response_reg"/>
    <property type="match status" value="1"/>
</dbReference>
<dbReference type="Pfam" id="PF00486">
    <property type="entry name" value="Trans_reg_C"/>
    <property type="match status" value="1"/>
</dbReference>
<keyword evidence="1 3" id="KW-0238">DNA-binding</keyword>
<dbReference type="InterPro" id="IPR036388">
    <property type="entry name" value="WH-like_DNA-bd_sf"/>
</dbReference>
<dbReference type="InterPro" id="IPR001789">
    <property type="entry name" value="Sig_transdc_resp-reg_receiver"/>
</dbReference>
<feature type="compositionally biased region" description="Basic and acidic residues" evidence="4">
    <location>
        <begin position="1"/>
        <end position="10"/>
    </location>
</feature>
<feature type="compositionally biased region" description="Low complexity" evidence="4">
    <location>
        <begin position="42"/>
        <end position="52"/>
    </location>
</feature>
<proteinExistence type="predicted"/>
<dbReference type="PROSITE" id="PS50110">
    <property type="entry name" value="RESPONSE_REGULATORY"/>
    <property type="match status" value="1"/>
</dbReference>